<evidence type="ECO:0008006" key="3">
    <source>
        <dbReference type="Google" id="ProtNLM"/>
    </source>
</evidence>
<dbReference type="RefSeq" id="WP_189447097.1">
    <property type="nucleotide sequence ID" value="NZ_BMXY01000001.1"/>
</dbReference>
<reference evidence="2" key="1">
    <citation type="journal article" date="2019" name="Int. J. Syst. Evol. Microbiol.">
        <title>The Global Catalogue of Microorganisms (GCM) 10K type strain sequencing project: providing services to taxonomists for standard genome sequencing and annotation.</title>
        <authorList>
            <consortium name="The Broad Institute Genomics Platform"/>
            <consortium name="The Broad Institute Genome Sequencing Center for Infectious Disease"/>
            <person name="Wu L."/>
            <person name="Ma J."/>
        </authorList>
    </citation>
    <scope>NUCLEOTIDE SEQUENCE [LARGE SCALE GENOMIC DNA]</scope>
    <source>
        <strain evidence="2">KCTC 22558</strain>
    </source>
</reference>
<evidence type="ECO:0000313" key="2">
    <source>
        <dbReference type="Proteomes" id="UP000643403"/>
    </source>
</evidence>
<dbReference type="Proteomes" id="UP000643403">
    <property type="component" value="Unassembled WGS sequence"/>
</dbReference>
<accession>A0ABQ3BTV2</accession>
<gene>
    <name evidence="1" type="ORF">GCM10008101_08280</name>
</gene>
<protein>
    <recommendedName>
        <fullName evidence="3">DUF2946 domain-containing protein</fullName>
    </recommendedName>
</protein>
<proteinExistence type="predicted"/>
<evidence type="ECO:0000313" key="1">
    <source>
        <dbReference type="EMBL" id="GGZ57118.1"/>
    </source>
</evidence>
<comment type="caution">
    <text evidence="1">The sequence shown here is derived from an EMBL/GenBank/DDBJ whole genome shotgun (WGS) entry which is preliminary data.</text>
</comment>
<dbReference type="EMBL" id="BMXY01000001">
    <property type="protein sequence ID" value="GGZ57118.1"/>
    <property type="molecule type" value="Genomic_DNA"/>
</dbReference>
<organism evidence="1 2">
    <name type="scientific">Cognatilysobacter xinjiangensis</name>
    <dbReference type="NCBI Taxonomy" id="546892"/>
    <lineage>
        <taxon>Bacteria</taxon>
        <taxon>Pseudomonadati</taxon>
        <taxon>Pseudomonadota</taxon>
        <taxon>Gammaproteobacteria</taxon>
        <taxon>Lysobacterales</taxon>
        <taxon>Lysobacteraceae</taxon>
        <taxon>Cognatilysobacter</taxon>
    </lineage>
</organism>
<name>A0ABQ3BTV2_9GAMM</name>
<keyword evidence="2" id="KW-1185">Reference proteome</keyword>
<sequence>MSLLTRRRRSLLHWLVSTCLVLAMIVQPVLASVGEMHELTHGFAETHVSGDGHDDVRAELAAQGEAGDREATTLHLVHHMAHCCGQTAVPAVSFNAALVPMVAGPLAVCSALERPANEPRLAPFRPPIQV</sequence>